<dbReference type="GO" id="GO:0009307">
    <property type="term" value="P:DNA restriction-modification system"/>
    <property type="evidence" value="ECO:0007669"/>
    <property type="project" value="UniProtKB-KW"/>
</dbReference>
<dbReference type="REBASE" id="23311">
    <property type="entry name" value="S.PstDORF1132P"/>
</dbReference>
<feature type="domain" description="Type I restriction modification DNA specificity" evidence="5">
    <location>
        <begin position="219"/>
        <end position="391"/>
    </location>
</feature>
<evidence type="ECO:0000313" key="6">
    <source>
        <dbReference type="EMBL" id="ADB15815.1"/>
    </source>
</evidence>
<evidence type="ECO:0000256" key="1">
    <source>
        <dbReference type="ARBA" id="ARBA00010923"/>
    </source>
</evidence>
<keyword evidence="2" id="KW-0680">Restriction system</keyword>
<dbReference type="PANTHER" id="PTHR30408">
    <property type="entry name" value="TYPE-1 RESTRICTION ENZYME ECOKI SPECIFICITY PROTEIN"/>
    <property type="match status" value="1"/>
</dbReference>
<dbReference type="PANTHER" id="PTHR30408:SF12">
    <property type="entry name" value="TYPE I RESTRICTION ENZYME MJAVIII SPECIFICITY SUBUNIT"/>
    <property type="match status" value="1"/>
</dbReference>
<dbReference type="InterPro" id="IPR044946">
    <property type="entry name" value="Restrct_endonuc_typeI_TRD_sf"/>
</dbReference>
<dbReference type="Gene3D" id="3.90.220.20">
    <property type="entry name" value="DNA methylase specificity domains"/>
    <property type="match status" value="2"/>
</dbReference>
<gene>
    <name evidence="6" type="ordered locus">Psta_1133</name>
</gene>
<evidence type="ECO:0000256" key="2">
    <source>
        <dbReference type="ARBA" id="ARBA00022747"/>
    </source>
</evidence>
<organism evidence="6 7">
    <name type="scientific">Pirellula staleyi (strain ATCC 27377 / DSM 6068 / ICPB 4128)</name>
    <name type="common">Pirella staleyi</name>
    <dbReference type="NCBI Taxonomy" id="530564"/>
    <lineage>
        <taxon>Bacteria</taxon>
        <taxon>Pseudomonadati</taxon>
        <taxon>Planctomycetota</taxon>
        <taxon>Planctomycetia</taxon>
        <taxon>Pirellulales</taxon>
        <taxon>Pirellulaceae</taxon>
        <taxon>Pirellula</taxon>
    </lineage>
</organism>
<name>D2R8Y8_PIRSD</name>
<dbReference type="Pfam" id="PF01420">
    <property type="entry name" value="Methylase_S"/>
    <property type="match status" value="2"/>
</dbReference>
<dbReference type="eggNOG" id="COG0732">
    <property type="taxonomic scope" value="Bacteria"/>
</dbReference>
<dbReference type="EMBL" id="CP001848">
    <property type="protein sequence ID" value="ADB15815.1"/>
    <property type="molecule type" value="Genomic_DNA"/>
</dbReference>
<reference evidence="6 7" key="1">
    <citation type="journal article" date="2009" name="Stand. Genomic Sci.">
        <title>Complete genome sequence of Pirellula staleyi type strain (ATCC 27377).</title>
        <authorList>
            <person name="Clum A."/>
            <person name="Tindall B.J."/>
            <person name="Sikorski J."/>
            <person name="Ivanova N."/>
            <person name="Mavrommatis K."/>
            <person name="Lucas S."/>
            <person name="Glavina del Rio T."/>
            <person name="Nolan M."/>
            <person name="Chen F."/>
            <person name="Tice H."/>
            <person name="Pitluck S."/>
            <person name="Cheng J.F."/>
            <person name="Chertkov O."/>
            <person name="Brettin T."/>
            <person name="Han C."/>
            <person name="Detter J.C."/>
            <person name="Kuske C."/>
            <person name="Bruce D."/>
            <person name="Goodwin L."/>
            <person name="Ovchinikova G."/>
            <person name="Pati A."/>
            <person name="Mikhailova N."/>
            <person name="Chen A."/>
            <person name="Palaniappan K."/>
            <person name="Land M."/>
            <person name="Hauser L."/>
            <person name="Chang Y.J."/>
            <person name="Jeffries C.D."/>
            <person name="Chain P."/>
            <person name="Rohde M."/>
            <person name="Goker M."/>
            <person name="Bristow J."/>
            <person name="Eisen J.A."/>
            <person name="Markowitz V."/>
            <person name="Hugenholtz P."/>
            <person name="Kyrpides N.C."/>
            <person name="Klenk H.P."/>
            <person name="Lapidus A."/>
        </authorList>
    </citation>
    <scope>NUCLEOTIDE SEQUENCE [LARGE SCALE GENOMIC DNA]</scope>
    <source>
        <strain evidence="7">ATCC 27377 / DSM 6068 / ICPB 4128</strain>
    </source>
</reference>
<dbReference type="InterPro" id="IPR000055">
    <property type="entry name" value="Restrct_endonuc_typeI_TRD"/>
</dbReference>
<dbReference type="Gene3D" id="1.10.287.1120">
    <property type="entry name" value="Bipartite methylase S protein"/>
    <property type="match status" value="1"/>
</dbReference>
<feature type="domain" description="Type I restriction modification DNA specificity" evidence="5">
    <location>
        <begin position="82"/>
        <end position="193"/>
    </location>
</feature>
<dbReference type="Proteomes" id="UP000001887">
    <property type="component" value="Chromosome"/>
</dbReference>
<dbReference type="InterPro" id="IPR052021">
    <property type="entry name" value="Type-I_RS_S_subunit"/>
</dbReference>
<dbReference type="HOGENOM" id="CLU_021095_0_1_0"/>
<dbReference type="SUPFAM" id="SSF116734">
    <property type="entry name" value="DNA methylase specificity domain"/>
    <property type="match status" value="2"/>
</dbReference>
<protein>
    <submittedName>
        <fullName evidence="6">Restriction modification system DNA specificity domain protein</fullName>
    </submittedName>
</protein>
<accession>D2R8Y8</accession>
<evidence type="ECO:0000313" key="7">
    <source>
        <dbReference type="Proteomes" id="UP000001887"/>
    </source>
</evidence>
<evidence type="ECO:0000256" key="4">
    <source>
        <dbReference type="SAM" id="Coils"/>
    </source>
</evidence>
<sequence>MAVKPGFKMTEIGEIPAEWNAYHLSQLWKVTDCKHVTATFVPEGYPVASIREVQSKFVNLHAANHTTPHFYRLLIEGGRDPQAGDLILSRNATVGQIAQVSHSHPKFAMGQDVCLLRKTSPTNSTEFIQAVFQSRIIKQQISDILVGSTFKRINVKQIKAFIVPSPSAAEQRAIAGALSDVDALIESLEQLIAKKRAIKQGAMQELLTGKRRLPGFSGKWEKKRLQQIAWYQEGPGVQKHQFASVGTKLLNGSNISHGELFLDQTERYIEDQLANGTYRHFLCDAGDIVIASSGISPATLNEKMAIVQASHLPLCMNTSTIRFKANQDLATQAFLFVCLQGNSFRDQIAGMATGSAQLNFGPSHLNKVELLLPTISEQVAVADVIGSLEHELRKLDDRLTKLRLLKQAMMQQLLTGKIRLV</sequence>
<evidence type="ECO:0000256" key="3">
    <source>
        <dbReference type="ARBA" id="ARBA00023125"/>
    </source>
</evidence>
<feature type="coiled-coil region" evidence="4">
    <location>
        <begin position="385"/>
        <end position="412"/>
    </location>
</feature>
<comment type="similarity">
    <text evidence="1">Belongs to the type-I restriction system S methylase family.</text>
</comment>
<dbReference type="STRING" id="530564.Psta_1133"/>
<dbReference type="KEGG" id="psl:Psta_1133"/>
<evidence type="ECO:0000259" key="5">
    <source>
        <dbReference type="Pfam" id="PF01420"/>
    </source>
</evidence>
<dbReference type="AlphaFoldDB" id="D2R8Y8"/>
<dbReference type="GO" id="GO:0003677">
    <property type="term" value="F:DNA binding"/>
    <property type="evidence" value="ECO:0007669"/>
    <property type="project" value="UniProtKB-KW"/>
</dbReference>
<proteinExistence type="inferred from homology"/>
<keyword evidence="3" id="KW-0238">DNA-binding</keyword>
<dbReference type="OrthoDB" id="9811611at2"/>
<keyword evidence="7" id="KW-1185">Reference proteome</keyword>
<keyword evidence="4" id="KW-0175">Coiled coil</keyword>